<accession>H9UK65</accession>
<name>H9UK65_SPIAZ</name>
<protein>
    <recommendedName>
        <fullName evidence="3">PilZ domain-containing protein</fullName>
    </recommendedName>
</protein>
<gene>
    <name evidence="1" type="ordered locus">Spiaf_1851</name>
</gene>
<proteinExistence type="predicted"/>
<sequence>MRAMERIESRRVFFLYPHSVFQEHLLDVLVQAEFEVAVVRDHSRIPALLARFPGSILFINIEQQLANGETWEEFVRSLRERSELQSIRIGILAYNPDPERSKHFIADLGVECGFITLKLGIKQSAAILLKSLAVNEARGRRKYVRATCPPEKARINIRRLGSTTEGHIRDISSAGFAAQLDSTVEKNELCDDIQLNLWGSRLTVGARMYGTRKLETGQLLHIFMFEPELYGQTRYKVHQFIKRVIQAEVDEIVQTK</sequence>
<reference evidence="2" key="1">
    <citation type="journal article" date="2013" name="Stand. Genomic Sci.">
        <title>Complete genome sequence of the halophilic bacterium Spirochaeta africana type strain (Z-7692(T)) from the alkaline Lake Magadi in the East African Rift.</title>
        <authorList>
            <person name="Liolos K."/>
            <person name="Abt B."/>
            <person name="Scheuner C."/>
            <person name="Teshima H."/>
            <person name="Held B."/>
            <person name="Lapidus A."/>
            <person name="Nolan M."/>
            <person name="Lucas S."/>
            <person name="Deshpande S."/>
            <person name="Cheng J.F."/>
            <person name="Tapia R."/>
            <person name="Goodwin L.A."/>
            <person name="Pitluck S."/>
            <person name="Pagani I."/>
            <person name="Ivanova N."/>
            <person name="Mavromatis K."/>
            <person name="Mikhailova N."/>
            <person name="Huntemann M."/>
            <person name="Pati A."/>
            <person name="Chen A."/>
            <person name="Palaniappan K."/>
            <person name="Land M."/>
            <person name="Rohde M."/>
            <person name="Tindall B.J."/>
            <person name="Detter J.C."/>
            <person name="Goker M."/>
            <person name="Bristow J."/>
            <person name="Eisen J.A."/>
            <person name="Markowitz V."/>
            <person name="Hugenholtz P."/>
            <person name="Woyke T."/>
            <person name="Klenk H.P."/>
            <person name="Kyrpides N.C."/>
        </authorList>
    </citation>
    <scope>NUCLEOTIDE SEQUENCE</scope>
    <source>
        <strain evidence="2">ATCC 700263 / DSM 8902 / Z-7692</strain>
    </source>
</reference>
<evidence type="ECO:0000313" key="2">
    <source>
        <dbReference type="Proteomes" id="UP000007383"/>
    </source>
</evidence>
<dbReference type="PATRIC" id="fig|889378.3.peg.1842"/>
<dbReference type="eggNOG" id="ENOG5033UH1">
    <property type="taxonomic scope" value="Bacteria"/>
</dbReference>
<dbReference type="KEGG" id="sfc:Spiaf_1851"/>
<dbReference type="HOGENOM" id="CLU_094597_0_0_12"/>
<dbReference type="AlphaFoldDB" id="H9UK65"/>
<evidence type="ECO:0008006" key="3">
    <source>
        <dbReference type="Google" id="ProtNLM"/>
    </source>
</evidence>
<keyword evidence="2" id="KW-1185">Reference proteome</keyword>
<evidence type="ECO:0000313" key="1">
    <source>
        <dbReference type="EMBL" id="AFG37908.1"/>
    </source>
</evidence>
<dbReference type="STRING" id="889378.Spiaf_1851"/>
<dbReference type="EMBL" id="CP003282">
    <property type="protein sequence ID" value="AFG37908.1"/>
    <property type="molecule type" value="Genomic_DNA"/>
</dbReference>
<dbReference type="Proteomes" id="UP000007383">
    <property type="component" value="Chromosome"/>
</dbReference>
<organism evidence="1 2">
    <name type="scientific">Spirochaeta africana (strain ATCC 700263 / DSM 8902 / Z-7692)</name>
    <dbReference type="NCBI Taxonomy" id="889378"/>
    <lineage>
        <taxon>Bacteria</taxon>
        <taxon>Pseudomonadati</taxon>
        <taxon>Spirochaetota</taxon>
        <taxon>Spirochaetia</taxon>
        <taxon>Spirochaetales</taxon>
        <taxon>Spirochaetaceae</taxon>
        <taxon>Spirochaeta</taxon>
    </lineage>
</organism>